<dbReference type="EMBL" id="LEKV01009773">
    <property type="protein sequence ID" value="KVF14636.1"/>
    <property type="molecule type" value="Genomic_DNA"/>
</dbReference>
<dbReference type="InterPro" id="IPR001563">
    <property type="entry name" value="Peptidase_S10"/>
</dbReference>
<dbReference type="OMA" id="DAWANDE"/>
<gene>
    <name evidence="2" type="ORF">Ccrd_026853</name>
</gene>
<dbReference type="Proteomes" id="UP000243975">
    <property type="component" value="Unassembled WGS sequence"/>
</dbReference>
<keyword evidence="2" id="KW-0121">Carboxypeptidase</keyword>
<accession>A0A103IJJ4</accession>
<dbReference type="Pfam" id="PF00450">
    <property type="entry name" value="Peptidase_S10"/>
    <property type="match status" value="1"/>
</dbReference>
<dbReference type="AlphaFoldDB" id="A0A103IJJ4"/>
<dbReference type="GO" id="GO:0006508">
    <property type="term" value="P:proteolysis"/>
    <property type="evidence" value="ECO:0007669"/>
    <property type="project" value="InterPro"/>
</dbReference>
<comment type="similarity">
    <text evidence="1">Belongs to the peptidase S10 family.</text>
</comment>
<keyword evidence="3" id="KW-1185">Reference proteome</keyword>
<evidence type="ECO:0000313" key="3">
    <source>
        <dbReference type="Proteomes" id="UP000243975"/>
    </source>
</evidence>
<sequence>MILKTPYVRVILNASMSAQTELTSRIYWIHYICDETNMKPTCREAANIFIDAWANNKDVQEALNVREGIIEKWEYTNTSIRYNLDKEDTIYYSYDVFSSITDHQQLLTKSCQVLIICGDHDMTFPCVGQQKWISSLNLSIESPWEPWFVRN</sequence>
<reference evidence="2 3" key="1">
    <citation type="journal article" date="2016" name="Sci. Rep.">
        <title>The genome sequence of the outbreeding globe artichoke constructed de novo incorporating a phase-aware low-pass sequencing strategy of F1 progeny.</title>
        <authorList>
            <person name="Scaglione D."/>
            <person name="Reyes-Chin-Wo S."/>
            <person name="Acquadro A."/>
            <person name="Froenicke L."/>
            <person name="Portis E."/>
            <person name="Beitel C."/>
            <person name="Tirone M."/>
            <person name="Mauro R."/>
            <person name="Lo Monaco A."/>
            <person name="Mauromicale G."/>
            <person name="Faccioli P."/>
            <person name="Cattivelli L."/>
            <person name="Rieseberg L."/>
            <person name="Michelmore R."/>
            <person name="Lanteri S."/>
        </authorList>
    </citation>
    <scope>NUCLEOTIDE SEQUENCE [LARGE SCALE GENOMIC DNA]</scope>
    <source>
        <strain evidence="2">2C</strain>
    </source>
</reference>
<dbReference type="Gene3D" id="3.40.50.1820">
    <property type="entry name" value="alpha/beta hydrolase"/>
    <property type="match status" value="1"/>
</dbReference>
<evidence type="ECO:0000313" key="2">
    <source>
        <dbReference type="EMBL" id="KVF14636.1"/>
    </source>
</evidence>
<dbReference type="InterPro" id="IPR029058">
    <property type="entry name" value="AB_hydrolase_fold"/>
</dbReference>
<evidence type="ECO:0000256" key="1">
    <source>
        <dbReference type="ARBA" id="ARBA00009431"/>
    </source>
</evidence>
<comment type="caution">
    <text evidence="2">The sequence shown here is derived from an EMBL/GenBank/DDBJ whole genome shotgun (WGS) entry which is preliminary data.</text>
</comment>
<proteinExistence type="inferred from homology"/>
<dbReference type="GO" id="GO:0004185">
    <property type="term" value="F:serine-type carboxypeptidase activity"/>
    <property type="evidence" value="ECO:0007669"/>
    <property type="project" value="InterPro"/>
</dbReference>
<dbReference type="SUPFAM" id="SSF53474">
    <property type="entry name" value="alpha/beta-Hydrolases"/>
    <property type="match status" value="1"/>
</dbReference>
<name>A0A103IJJ4_CYNCS</name>
<protein>
    <submittedName>
        <fullName evidence="2">Peptidase S10, serine carboxypeptidase</fullName>
    </submittedName>
</protein>
<organism evidence="2 3">
    <name type="scientific">Cynara cardunculus var. scolymus</name>
    <name type="common">Globe artichoke</name>
    <name type="synonym">Cynara scolymus</name>
    <dbReference type="NCBI Taxonomy" id="59895"/>
    <lineage>
        <taxon>Eukaryota</taxon>
        <taxon>Viridiplantae</taxon>
        <taxon>Streptophyta</taxon>
        <taxon>Embryophyta</taxon>
        <taxon>Tracheophyta</taxon>
        <taxon>Spermatophyta</taxon>
        <taxon>Magnoliopsida</taxon>
        <taxon>eudicotyledons</taxon>
        <taxon>Gunneridae</taxon>
        <taxon>Pentapetalae</taxon>
        <taxon>asterids</taxon>
        <taxon>campanulids</taxon>
        <taxon>Asterales</taxon>
        <taxon>Asteraceae</taxon>
        <taxon>Carduoideae</taxon>
        <taxon>Cardueae</taxon>
        <taxon>Carduinae</taxon>
        <taxon>Cynara</taxon>
    </lineage>
</organism>
<dbReference type="Gramene" id="KVF14636">
    <property type="protein sequence ID" value="KVF14636"/>
    <property type="gene ID" value="Ccrd_026853"/>
</dbReference>
<keyword evidence="2" id="KW-0378">Hydrolase</keyword>
<keyword evidence="2" id="KW-0645">Protease</keyword>